<evidence type="ECO:0000256" key="2">
    <source>
        <dbReference type="ARBA" id="ARBA00022741"/>
    </source>
</evidence>
<organism evidence="8 9">
    <name type="scientific">Vibrio tetraodonis subsp. pristinus</name>
    <dbReference type="NCBI Taxonomy" id="2695891"/>
    <lineage>
        <taxon>Bacteria</taxon>
        <taxon>Pseudomonadati</taxon>
        <taxon>Pseudomonadota</taxon>
        <taxon>Gammaproteobacteria</taxon>
        <taxon>Vibrionales</taxon>
        <taxon>Vibrionaceae</taxon>
        <taxon>Vibrio</taxon>
    </lineage>
</organism>
<evidence type="ECO:0000313" key="9">
    <source>
        <dbReference type="Proteomes" id="UP000478571"/>
    </source>
</evidence>
<dbReference type="FunFam" id="1.10.10.10:FF:000356">
    <property type="entry name" value="Bifunctional ligase/repressor BirA"/>
    <property type="match status" value="1"/>
</dbReference>
<dbReference type="FunFam" id="3.30.930.10:FF:000050">
    <property type="entry name" value="Bifunctional ligase/repressor BirA"/>
    <property type="match status" value="1"/>
</dbReference>
<dbReference type="GO" id="GO:0003677">
    <property type="term" value="F:DNA binding"/>
    <property type="evidence" value="ECO:0007669"/>
    <property type="project" value="UniProtKB-UniRule"/>
</dbReference>
<dbReference type="InterPro" id="IPR045864">
    <property type="entry name" value="aa-tRNA-synth_II/BPL/LPL"/>
</dbReference>
<keyword evidence="4 6" id="KW-0092">Biotin</keyword>
<accession>A0A6L8LX82</accession>
<comment type="function">
    <text evidence="6">Acts both as a biotin--[acetyl-CoA-carboxylase] ligase and a biotin-operon repressor. In the presence of ATP, BirA activates biotin to form the BirA-biotinyl-5'-adenylate (BirA-bio-5'-AMP or holoBirA) complex. HoloBirA can either transfer the biotinyl moiety to the biotin carboxyl carrier protein (BCCP) subunit of acetyl-CoA carboxylase, or bind to the biotin operator site and inhibit transcription of the operon.</text>
</comment>
<keyword evidence="6" id="KW-0804">Transcription</keyword>
<dbReference type="PROSITE" id="PS51733">
    <property type="entry name" value="BPL_LPL_CATALYTIC"/>
    <property type="match status" value="1"/>
</dbReference>
<dbReference type="NCBIfam" id="NF008847">
    <property type="entry name" value="PRK11886.1-2"/>
    <property type="match status" value="1"/>
</dbReference>
<dbReference type="InterPro" id="IPR030855">
    <property type="entry name" value="Bifunct_BirA"/>
</dbReference>
<dbReference type="InterPro" id="IPR004408">
    <property type="entry name" value="Biotin_CoA_COase_ligase"/>
</dbReference>
<protein>
    <recommendedName>
        <fullName evidence="6">Bifunctional ligase/repressor BirA</fullName>
    </recommendedName>
    <alternativeName>
        <fullName evidence="6">Biotin operon repressor</fullName>
    </alternativeName>
    <alternativeName>
        <fullName evidence="6">Biotin--[acetyl-CoA-carboxylase] ligase</fullName>
        <ecNumber evidence="6">6.3.4.15</ecNumber>
    </alternativeName>
    <alternativeName>
        <fullName evidence="6">Biotin--protein ligase</fullName>
    </alternativeName>
    <alternativeName>
        <fullName evidence="6">Biotin-[acetyl-CoA carboxylase] synthetase</fullName>
    </alternativeName>
</protein>
<feature type="binding site" evidence="6">
    <location>
        <position position="182"/>
    </location>
    <ligand>
        <name>biotin</name>
        <dbReference type="ChEBI" id="CHEBI:57586"/>
    </ligand>
</feature>
<feature type="binding site" evidence="6">
    <location>
        <begin position="115"/>
        <end position="117"/>
    </location>
    <ligand>
        <name>biotin</name>
        <dbReference type="ChEBI" id="CHEBI:57586"/>
    </ligand>
</feature>
<dbReference type="CDD" id="cd16442">
    <property type="entry name" value="BPL"/>
    <property type="match status" value="1"/>
</dbReference>
<evidence type="ECO:0000259" key="7">
    <source>
        <dbReference type="PROSITE" id="PS51733"/>
    </source>
</evidence>
<evidence type="ECO:0000313" key="8">
    <source>
        <dbReference type="EMBL" id="MYM60737.1"/>
    </source>
</evidence>
<keyword evidence="2 6" id="KW-0547">Nucleotide-binding</keyword>
<dbReference type="Proteomes" id="UP000478571">
    <property type="component" value="Unassembled WGS sequence"/>
</dbReference>
<dbReference type="PANTHER" id="PTHR12835">
    <property type="entry name" value="BIOTIN PROTEIN LIGASE"/>
    <property type="match status" value="1"/>
</dbReference>
<evidence type="ECO:0000256" key="6">
    <source>
        <dbReference type="HAMAP-Rule" id="MF_00978"/>
    </source>
</evidence>
<dbReference type="EC" id="6.3.4.15" evidence="6"/>
<evidence type="ECO:0000256" key="3">
    <source>
        <dbReference type="ARBA" id="ARBA00022840"/>
    </source>
</evidence>
<dbReference type="InterPro" id="IPR004143">
    <property type="entry name" value="BPL_LPL_catalytic"/>
</dbReference>
<comment type="catalytic activity">
    <reaction evidence="5 6">
        <text>biotin + L-lysyl-[protein] + ATP = N(6)-biotinyl-L-lysyl-[protein] + AMP + diphosphate + H(+)</text>
        <dbReference type="Rhea" id="RHEA:11756"/>
        <dbReference type="Rhea" id="RHEA-COMP:9752"/>
        <dbReference type="Rhea" id="RHEA-COMP:10505"/>
        <dbReference type="ChEBI" id="CHEBI:15378"/>
        <dbReference type="ChEBI" id="CHEBI:29969"/>
        <dbReference type="ChEBI" id="CHEBI:30616"/>
        <dbReference type="ChEBI" id="CHEBI:33019"/>
        <dbReference type="ChEBI" id="CHEBI:57586"/>
        <dbReference type="ChEBI" id="CHEBI:83144"/>
        <dbReference type="ChEBI" id="CHEBI:456215"/>
        <dbReference type="EC" id="6.3.4.15"/>
    </reaction>
</comment>
<comment type="similarity">
    <text evidence="6">Belongs to the biotin--protein ligase family.</text>
</comment>
<dbReference type="AlphaFoldDB" id="A0A6L8LX82"/>
<dbReference type="GO" id="GO:0006355">
    <property type="term" value="P:regulation of DNA-templated transcription"/>
    <property type="evidence" value="ECO:0007669"/>
    <property type="project" value="UniProtKB-UniRule"/>
</dbReference>
<dbReference type="EMBL" id="WWEU01000006">
    <property type="protein sequence ID" value="MYM60737.1"/>
    <property type="molecule type" value="Genomic_DNA"/>
</dbReference>
<feature type="domain" description="BPL/LPL catalytic" evidence="7">
    <location>
        <begin position="66"/>
        <end position="254"/>
    </location>
</feature>
<dbReference type="SUPFAM" id="SSF55681">
    <property type="entry name" value="Class II aaRS and biotin synthetases"/>
    <property type="match status" value="1"/>
</dbReference>
<reference evidence="8 9" key="1">
    <citation type="submission" date="2020-01" db="EMBL/GenBank/DDBJ databases">
        <title>Draft Genome Sequence of Vibrio sp. strain OCN044, Isolated from a Healthy Coral at Palmyra Atoll.</title>
        <authorList>
            <person name="Videau P."/>
            <person name="Loughran R."/>
            <person name="Esquivel A."/>
            <person name="Deadmond M."/>
            <person name="Paddock B.E."/>
            <person name="Saw J.H."/>
            <person name="Ushijima B."/>
        </authorList>
    </citation>
    <scope>NUCLEOTIDE SEQUENCE [LARGE SCALE GENOMIC DNA]</scope>
    <source>
        <strain evidence="8 9">OCN044</strain>
    </source>
</reference>
<keyword evidence="1 6" id="KW-0436">Ligase</keyword>
<gene>
    <name evidence="6 8" type="primary">birA</name>
    <name evidence="8" type="ORF">GTG28_16025</name>
</gene>
<dbReference type="GO" id="GO:0005524">
    <property type="term" value="F:ATP binding"/>
    <property type="evidence" value="ECO:0007669"/>
    <property type="project" value="UniProtKB-UniRule"/>
</dbReference>
<keyword evidence="6" id="KW-0678">Repressor</keyword>
<comment type="caution">
    <text evidence="8">The sequence shown here is derived from an EMBL/GenBank/DDBJ whole genome shotgun (WGS) entry which is preliminary data.</text>
</comment>
<dbReference type="InterPro" id="IPR036388">
    <property type="entry name" value="WH-like_DNA-bd_sf"/>
</dbReference>
<feature type="binding site" evidence="6">
    <location>
        <position position="111"/>
    </location>
    <ligand>
        <name>biotin</name>
        <dbReference type="ChEBI" id="CHEBI:57586"/>
    </ligand>
</feature>
<dbReference type="GO" id="GO:0005737">
    <property type="term" value="C:cytoplasm"/>
    <property type="evidence" value="ECO:0007669"/>
    <property type="project" value="TreeGrafter"/>
</dbReference>
<dbReference type="PANTHER" id="PTHR12835:SF5">
    <property type="entry name" value="BIOTIN--PROTEIN LIGASE"/>
    <property type="match status" value="1"/>
</dbReference>
<dbReference type="Pfam" id="PF02237">
    <property type="entry name" value="BPL_C"/>
    <property type="match status" value="1"/>
</dbReference>
<dbReference type="InterPro" id="IPR013196">
    <property type="entry name" value="HTH_11"/>
</dbReference>
<dbReference type="Pfam" id="PF03099">
    <property type="entry name" value="BPL_LplA_LipB"/>
    <property type="match status" value="1"/>
</dbReference>
<dbReference type="SUPFAM" id="SSF46785">
    <property type="entry name" value="Winged helix' DNA-binding domain"/>
    <property type="match status" value="1"/>
</dbReference>
<evidence type="ECO:0000256" key="4">
    <source>
        <dbReference type="ARBA" id="ARBA00023267"/>
    </source>
</evidence>
<keyword evidence="6" id="KW-0238">DNA-binding</keyword>
<dbReference type="InterPro" id="IPR036390">
    <property type="entry name" value="WH_DNA-bd_sf"/>
</dbReference>
<dbReference type="NCBIfam" id="TIGR00121">
    <property type="entry name" value="birA_ligase"/>
    <property type="match status" value="1"/>
</dbReference>
<feature type="binding site" evidence="6">
    <location>
        <begin position="88"/>
        <end position="90"/>
    </location>
    <ligand>
        <name>biotin</name>
        <dbReference type="ChEBI" id="CHEBI:57586"/>
    </ligand>
</feature>
<dbReference type="InterPro" id="IPR003142">
    <property type="entry name" value="BPL_C"/>
</dbReference>
<evidence type="ECO:0000256" key="1">
    <source>
        <dbReference type="ARBA" id="ARBA00022598"/>
    </source>
</evidence>
<dbReference type="Gene3D" id="2.30.30.100">
    <property type="match status" value="1"/>
</dbReference>
<dbReference type="RefSeq" id="WP_160931629.1">
    <property type="nucleotide sequence ID" value="NZ_WWEU01000006.1"/>
</dbReference>
<feature type="DNA-binding region" description="H-T-H motif" evidence="6">
    <location>
        <begin position="22"/>
        <end position="41"/>
    </location>
</feature>
<dbReference type="InterPro" id="IPR008988">
    <property type="entry name" value="Transcriptional_repressor_C"/>
</dbReference>
<sequence>MKEHSIKLSILKSLSQGGFHSGEELGEKFGISRAAISKHIKGIQAWGVDIFRVQGKGYQLANPMQLLNQDIIQAQTNNHVDLIPIIDSTNQYLLDNINRLDSGSVCLSEYQLKGRGRRGREWISPFGTNLYLSMYWRLDAGMAAAMGLSLVVGVAIVEALEQLNLKEVKLKWPNDLYYQDRKLAGILVEMSGQAGGAANLVIGMGLNLMMTEQTEGITQPWASLSEVAGHKDIDRNQLAITMIQTLNRALLDYELQGMQGFVERWNRLDNFIHRPVKLIMGQREITGISRGINEQGAVLLETECGIETFIGGEISLRPHR</sequence>
<keyword evidence="9" id="KW-1185">Reference proteome</keyword>
<dbReference type="HAMAP" id="MF_00978">
    <property type="entry name" value="Bifunct_BirA"/>
    <property type="match status" value="1"/>
</dbReference>
<evidence type="ECO:0000256" key="5">
    <source>
        <dbReference type="ARBA" id="ARBA00047846"/>
    </source>
</evidence>
<keyword evidence="3 6" id="KW-0067">ATP-binding</keyword>
<keyword evidence="6" id="KW-0805">Transcription regulation</keyword>
<dbReference type="Pfam" id="PF08279">
    <property type="entry name" value="HTH_11"/>
    <property type="match status" value="1"/>
</dbReference>
<proteinExistence type="inferred from homology"/>
<dbReference type="Gene3D" id="3.30.930.10">
    <property type="entry name" value="Bira Bifunctional Protein, Domain 2"/>
    <property type="match status" value="1"/>
</dbReference>
<dbReference type="SUPFAM" id="SSF50037">
    <property type="entry name" value="C-terminal domain of transcriptional repressors"/>
    <property type="match status" value="1"/>
</dbReference>
<dbReference type="GO" id="GO:0004077">
    <property type="term" value="F:biotin--[biotin carboxyl-carrier protein] ligase activity"/>
    <property type="evidence" value="ECO:0007669"/>
    <property type="project" value="UniProtKB-UniRule"/>
</dbReference>
<name>A0A6L8LX82_9VIBR</name>
<dbReference type="Gene3D" id="1.10.10.10">
    <property type="entry name" value="Winged helix-like DNA-binding domain superfamily/Winged helix DNA-binding domain"/>
    <property type="match status" value="1"/>
</dbReference>